<feature type="DNA-binding region" description="H-T-H motif" evidence="2">
    <location>
        <begin position="33"/>
        <end position="52"/>
    </location>
</feature>
<comment type="caution">
    <text evidence="5">The sequence shown here is derived from an EMBL/GenBank/DDBJ whole genome shotgun (WGS) entry which is preliminary data.</text>
</comment>
<evidence type="ECO:0000256" key="2">
    <source>
        <dbReference type="PROSITE-ProRule" id="PRU00335"/>
    </source>
</evidence>
<dbReference type="SUPFAM" id="SSF46689">
    <property type="entry name" value="Homeodomain-like"/>
    <property type="match status" value="1"/>
</dbReference>
<dbReference type="Pfam" id="PF00440">
    <property type="entry name" value="TetR_N"/>
    <property type="match status" value="1"/>
</dbReference>
<dbReference type="PANTHER" id="PTHR43479:SF11">
    <property type="entry name" value="ACREF_ENVCD OPERON REPRESSOR-RELATED"/>
    <property type="match status" value="1"/>
</dbReference>
<keyword evidence="6" id="KW-1185">Reference proteome</keyword>
<dbReference type="InterPro" id="IPR009057">
    <property type="entry name" value="Homeodomain-like_sf"/>
</dbReference>
<dbReference type="Gene3D" id="1.10.357.10">
    <property type="entry name" value="Tetracycline Repressor, domain 2"/>
    <property type="match status" value="1"/>
</dbReference>
<organism evidence="5 6">
    <name type="scientific">Mycobacterium kiyosense</name>
    <dbReference type="NCBI Taxonomy" id="2871094"/>
    <lineage>
        <taxon>Bacteria</taxon>
        <taxon>Bacillati</taxon>
        <taxon>Actinomycetota</taxon>
        <taxon>Actinomycetes</taxon>
        <taxon>Mycobacteriales</taxon>
        <taxon>Mycobacteriaceae</taxon>
        <taxon>Mycobacterium</taxon>
    </lineage>
</organism>
<dbReference type="PANTHER" id="PTHR43479">
    <property type="entry name" value="ACREF/ENVCD OPERON REPRESSOR-RELATED"/>
    <property type="match status" value="1"/>
</dbReference>
<feature type="domain" description="HTH tetR-type" evidence="3">
    <location>
        <begin position="8"/>
        <end position="70"/>
    </location>
</feature>
<evidence type="ECO:0000256" key="1">
    <source>
        <dbReference type="ARBA" id="ARBA00023125"/>
    </source>
</evidence>
<name>A0A9P3QAY2_9MYCO</name>
<reference evidence="5" key="1">
    <citation type="submission" date="2022-08" db="EMBL/GenBank/DDBJ databases">
        <title>Mycobacterium kiyosense sp. nov., scotochromogenic slow-glowing species isolated from respiratory specimens.</title>
        <authorList>
            <person name="Fukano H."/>
            <person name="Kazumi Y."/>
            <person name="Sakagami N."/>
            <person name="Ato M."/>
            <person name="Mitarai S."/>
            <person name="Hoshino Y."/>
        </authorList>
    </citation>
    <scope>NUCLEOTIDE SEQUENCE</scope>
    <source>
        <strain evidence="5">1413</strain>
        <strain evidence="4">SRL2020-028</strain>
    </source>
</reference>
<dbReference type="PROSITE" id="PS50977">
    <property type="entry name" value="HTH_TETR_2"/>
    <property type="match status" value="1"/>
</dbReference>
<evidence type="ECO:0000313" key="5">
    <source>
        <dbReference type="EMBL" id="GLD32816.1"/>
    </source>
</evidence>
<sequence length="219" mass="22803">MDAAARLAERRGKLLAAGLELLGAVQKDLSAVTVRAICQEAGVATRYFYENFSEKDEFIGAVFDWIIADLAGKTQAAVLAAPVAEQTRAGMANIVNTISDDPRVGRLVFSTQLSDPMVIRKRAESTALFAVLSGQYAAGALHISANERLNMGAHFAVGGVGQAISAWLDGSVRLAPDELVDQLTLLVSELTSPGLYGLKGKAEVATGASPDPGASDASG</sequence>
<keyword evidence="1 2" id="KW-0238">DNA-binding</keyword>
<dbReference type="EMBL" id="BRXE01000058">
    <property type="protein sequence ID" value="GLB84687.1"/>
    <property type="molecule type" value="Genomic_DNA"/>
</dbReference>
<dbReference type="EMBL" id="BRZI01000055">
    <property type="protein sequence ID" value="GLD32816.1"/>
    <property type="molecule type" value="Genomic_DNA"/>
</dbReference>
<dbReference type="InterPro" id="IPR050624">
    <property type="entry name" value="HTH-type_Tx_Regulator"/>
</dbReference>
<gene>
    <name evidence="5" type="ORF">Mkiyose1413_46990</name>
    <name evidence="4" type="ORF">SRL2020028_39430</name>
</gene>
<dbReference type="Proteomes" id="UP001064782">
    <property type="component" value="Unassembled WGS sequence"/>
</dbReference>
<dbReference type="GO" id="GO:0003677">
    <property type="term" value="F:DNA binding"/>
    <property type="evidence" value="ECO:0007669"/>
    <property type="project" value="UniProtKB-UniRule"/>
</dbReference>
<evidence type="ECO:0000313" key="6">
    <source>
        <dbReference type="Proteomes" id="UP001064782"/>
    </source>
</evidence>
<evidence type="ECO:0000313" key="4">
    <source>
        <dbReference type="EMBL" id="GLB84687.1"/>
    </source>
</evidence>
<dbReference type="Proteomes" id="UP001165663">
    <property type="component" value="Unassembled WGS sequence"/>
</dbReference>
<dbReference type="InterPro" id="IPR001647">
    <property type="entry name" value="HTH_TetR"/>
</dbReference>
<accession>A0A9P3QAY2</accession>
<dbReference type="AlphaFoldDB" id="A0A9P3QAY2"/>
<protein>
    <submittedName>
        <fullName evidence="5">Transcriptional regulator</fullName>
    </submittedName>
</protein>
<evidence type="ECO:0000259" key="3">
    <source>
        <dbReference type="PROSITE" id="PS50977"/>
    </source>
</evidence>
<proteinExistence type="predicted"/>